<sequence>MTPRLRLRRAPERPERPPVGYKIAHAMLSADGSRVGFRGVSLGSDIVYGPIDEAECAYGRRHRAPSRWCACGFYALHRDLDAIELTCATEYRNAVLLEVLVLGRYERHERGLRFERQRVTRVAVGRCACGLPAQGLTDSGEGIPGWRALVSVCGECVGHRPWLEFAAYAQRAGGRLVAVCDDRLPPTTSHVQPAAGTAPAPFPTVDDDALVPQLAAEAALLQARLDWFQVQLARLTGEAG</sequence>
<dbReference type="RefSeq" id="WP_380585925.1">
    <property type="nucleotide sequence ID" value="NZ_JBHSQJ010000088.1"/>
</dbReference>
<name>A0ABW1G7K1_9ACTN</name>
<evidence type="ECO:0000313" key="1">
    <source>
        <dbReference type="EMBL" id="MFC5909806.1"/>
    </source>
</evidence>
<keyword evidence="2" id="KW-1185">Reference proteome</keyword>
<comment type="caution">
    <text evidence="1">The sequence shown here is derived from an EMBL/GenBank/DDBJ whole genome shotgun (WGS) entry which is preliminary data.</text>
</comment>
<dbReference type="Proteomes" id="UP001596174">
    <property type="component" value="Unassembled WGS sequence"/>
</dbReference>
<protein>
    <submittedName>
        <fullName evidence="1">Uncharacterized protein</fullName>
    </submittedName>
</protein>
<organism evidence="1 2">
    <name type="scientific">Streptacidiphilus monticola</name>
    <dbReference type="NCBI Taxonomy" id="2161674"/>
    <lineage>
        <taxon>Bacteria</taxon>
        <taxon>Bacillati</taxon>
        <taxon>Actinomycetota</taxon>
        <taxon>Actinomycetes</taxon>
        <taxon>Kitasatosporales</taxon>
        <taxon>Streptomycetaceae</taxon>
        <taxon>Streptacidiphilus</taxon>
    </lineage>
</organism>
<accession>A0ABW1G7K1</accession>
<evidence type="ECO:0000313" key="2">
    <source>
        <dbReference type="Proteomes" id="UP001596174"/>
    </source>
</evidence>
<dbReference type="EMBL" id="JBHSQJ010000088">
    <property type="protein sequence ID" value="MFC5909806.1"/>
    <property type="molecule type" value="Genomic_DNA"/>
</dbReference>
<reference evidence="2" key="1">
    <citation type="journal article" date="2019" name="Int. J. Syst. Evol. Microbiol.">
        <title>The Global Catalogue of Microorganisms (GCM) 10K type strain sequencing project: providing services to taxonomists for standard genome sequencing and annotation.</title>
        <authorList>
            <consortium name="The Broad Institute Genomics Platform"/>
            <consortium name="The Broad Institute Genome Sequencing Center for Infectious Disease"/>
            <person name="Wu L."/>
            <person name="Ma J."/>
        </authorList>
    </citation>
    <scope>NUCLEOTIDE SEQUENCE [LARGE SCALE GENOMIC DNA]</scope>
    <source>
        <strain evidence="2">JCM 4816</strain>
    </source>
</reference>
<gene>
    <name evidence="1" type="ORF">ACFP3V_21650</name>
</gene>
<proteinExistence type="predicted"/>